<comment type="pathway">
    <text evidence="1 6">Carbohydrate biosynthesis; dTDP-L-rhamnose biosynthesis.</text>
</comment>
<comment type="catalytic activity">
    <reaction evidence="5 6">
        <text>dTDP-beta-L-rhamnose + NADP(+) = dTDP-4-dehydro-beta-L-rhamnose + NADPH + H(+)</text>
        <dbReference type="Rhea" id="RHEA:21796"/>
        <dbReference type="ChEBI" id="CHEBI:15378"/>
        <dbReference type="ChEBI" id="CHEBI:57510"/>
        <dbReference type="ChEBI" id="CHEBI:57783"/>
        <dbReference type="ChEBI" id="CHEBI:58349"/>
        <dbReference type="ChEBI" id="CHEBI:62830"/>
        <dbReference type="EC" id="1.1.1.133"/>
    </reaction>
</comment>
<dbReference type="NCBIfam" id="TIGR01214">
    <property type="entry name" value="rmlD"/>
    <property type="match status" value="1"/>
</dbReference>
<keyword evidence="6 8" id="KW-0560">Oxidoreductase</keyword>
<evidence type="ECO:0000256" key="6">
    <source>
        <dbReference type="RuleBase" id="RU364082"/>
    </source>
</evidence>
<evidence type="ECO:0000256" key="1">
    <source>
        <dbReference type="ARBA" id="ARBA00004781"/>
    </source>
</evidence>
<dbReference type="Proteomes" id="UP000253727">
    <property type="component" value="Unassembled WGS sequence"/>
</dbReference>
<keyword evidence="6" id="KW-0521">NADP</keyword>
<dbReference type="GO" id="GO:0019305">
    <property type="term" value="P:dTDP-rhamnose biosynthetic process"/>
    <property type="evidence" value="ECO:0007669"/>
    <property type="project" value="UniProtKB-UniPathway"/>
</dbReference>
<evidence type="ECO:0000256" key="5">
    <source>
        <dbReference type="ARBA" id="ARBA00048200"/>
    </source>
</evidence>
<gene>
    <name evidence="8" type="primary">rfbD</name>
    <name evidence="8" type="ORF">HME9302_00873</name>
</gene>
<organism evidence="8 9">
    <name type="scientific">Alteripontixanthobacter maritimus</name>
    <dbReference type="NCBI Taxonomy" id="2161824"/>
    <lineage>
        <taxon>Bacteria</taxon>
        <taxon>Pseudomonadati</taxon>
        <taxon>Pseudomonadota</taxon>
        <taxon>Alphaproteobacteria</taxon>
        <taxon>Sphingomonadales</taxon>
        <taxon>Erythrobacteraceae</taxon>
        <taxon>Alteripontixanthobacter</taxon>
    </lineage>
</organism>
<dbReference type="Pfam" id="PF04321">
    <property type="entry name" value="RmlD_sub_bind"/>
    <property type="match status" value="1"/>
</dbReference>
<comment type="cofactor">
    <cofactor evidence="6">
        <name>Mg(2+)</name>
        <dbReference type="ChEBI" id="CHEBI:18420"/>
    </cofactor>
    <text evidence="6">Binds 1 Mg(2+) ion per monomer.</text>
</comment>
<dbReference type="EMBL" id="QBKA01000002">
    <property type="protein sequence ID" value="RDC59681.1"/>
    <property type="molecule type" value="Genomic_DNA"/>
</dbReference>
<feature type="domain" description="RmlD-like substrate binding" evidence="7">
    <location>
        <begin position="1"/>
        <end position="281"/>
    </location>
</feature>
<comment type="function">
    <text evidence="6">Catalyzes the reduction of dTDP-6-deoxy-L-lyxo-4-hexulose to yield dTDP-L-rhamnose.</text>
</comment>
<comment type="similarity">
    <text evidence="2 6">Belongs to the dTDP-4-dehydrorhamnose reductase family.</text>
</comment>
<comment type="caution">
    <text evidence="8">The sequence shown here is derived from an EMBL/GenBank/DDBJ whole genome shotgun (WGS) entry which is preliminary data.</text>
</comment>
<dbReference type="GO" id="GO:0008831">
    <property type="term" value="F:dTDP-4-dehydrorhamnose reductase activity"/>
    <property type="evidence" value="ECO:0007669"/>
    <property type="project" value="UniProtKB-EC"/>
</dbReference>
<evidence type="ECO:0000256" key="3">
    <source>
        <dbReference type="ARBA" id="ARBA00012929"/>
    </source>
</evidence>
<evidence type="ECO:0000256" key="4">
    <source>
        <dbReference type="ARBA" id="ARBA00017099"/>
    </source>
</evidence>
<protein>
    <recommendedName>
        <fullName evidence="4 6">dTDP-4-dehydrorhamnose reductase</fullName>
        <ecNumber evidence="3 6">1.1.1.133</ecNumber>
    </recommendedName>
</protein>
<dbReference type="GO" id="GO:0005829">
    <property type="term" value="C:cytosol"/>
    <property type="evidence" value="ECO:0007669"/>
    <property type="project" value="TreeGrafter"/>
</dbReference>
<dbReference type="RefSeq" id="WP_115365995.1">
    <property type="nucleotide sequence ID" value="NZ_QBKA01000002.1"/>
</dbReference>
<dbReference type="UniPathway" id="UPA00124"/>
<dbReference type="AlphaFoldDB" id="A0A369Q465"/>
<dbReference type="InterPro" id="IPR036291">
    <property type="entry name" value="NAD(P)-bd_dom_sf"/>
</dbReference>
<evidence type="ECO:0000256" key="2">
    <source>
        <dbReference type="ARBA" id="ARBA00010944"/>
    </source>
</evidence>
<name>A0A369Q465_9SPHN</name>
<reference evidence="8 9" key="1">
    <citation type="submission" date="2018-04" db="EMBL/GenBank/DDBJ databases">
        <title>Altererythrobacter sp. HME9302 genome sequencing and assembly.</title>
        <authorList>
            <person name="Kang H."/>
            <person name="Kim H."/>
            <person name="Joh K."/>
        </authorList>
    </citation>
    <scope>NUCLEOTIDE SEQUENCE [LARGE SCALE GENOMIC DNA]</scope>
    <source>
        <strain evidence="8 9">HME9302</strain>
    </source>
</reference>
<dbReference type="Gene3D" id="3.40.50.720">
    <property type="entry name" value="NAD(P)-binding Rossmann-like Domain"/>
    <property type="match status" value="1"/>
</dbReference>
<keyword evidence="9" id="KW-1185">Reference proteome</keyword>
<dbReference type="SUPFAM" id="SSF51735">
    <property type="entry name" value="NAD(P)-binding Rossmann-fold domains"/>
    <property type="match status" value="1"/>
</dbReference>
<dbReference type="Gene3D" id="3.90.25.10">
    <property type="entry name" value="UDP-galactose 4-epimerase, domain 1"/>
    <property type="match status" value="1"/>
</dbReference>
<evidence type="ECO:0000313" key="8">
    <source>
        <dbReference type="EMBL" id="RDC59681.1"/>
    </source>
</evidence>
<dbReference type="InterPro" id="IPR005913">
    <property type="entry name" value="dTDP_dehydrorham_reduct"/>
</dbReference>
<accession>A0A369Q465</accession>
<sequence length="285" mass="29885">MKVLVTGTGGQVGSALMASAPEEWDVVGLARAELDLADGGAIRAMVARHKPDFVINAAAYTAVDKAEEEAELAQAINGAAPGHFAAALAEMGGRLVQVSTDFVFDGTSSTPYTPDAPRNPLSVYGASKAAGEDAAGADAIICRTSWVYAAGGANFVRTMLRLMGERDALNVVSDQIGAPTHAAGLAQALWGLARANVPGTYHYQDAGVASWYDFAVAIYEEARALGLLTRDVAIAPIPTSQYPTPAARPAFSVLDVTETTGILNEAPSHWRANLREMLQEEQRIG</sequence>
<dbReference type="InterPro" id="IPR029903">
    <property type="entry name" value="RmlD-like-bd"/>
</dbReference>
<dbReference type="CDD" id="cd05254">
    <property type="entry name" value="dTDP_HR_like_SDR_e"/>
    <property type="match status" value="1"/>
</dbReference>
<dbReference type="EC" id="1.1.1.133" evidence="3 6"/>
<dbReference type="PANTHER" id="PTHR10491">
    <property type="entry name" value="DTDP-4-DEHYDRORHAMNOSE REDUCTASE"/>
    <property type="match status" value="1"/>
</dbReference>
<evidence type="ECO:0000313" key="9">
    <source>
        <dbReference type="Proteomes" id="UP000253727"/>
    </source>
</evidence>
<evidence type="ECO:0000259" key="7">
    <source>
        <dbReference type="Pfam" id="PF04321"/>
    </source>
</evidence>
<dbReference type="PANTHER" id="PTHR10491:SF4">
    <property type="entry name" value="METHIONINE ADENOSYLTRANSFERASE 2 SUBUNIT BETA"/>
    <property type="match status" value="1"/>
</dbReference>
<proteinExistence type="inferred from homology"/>
<dbReference type="OrthoDB" id="9803892at2"/>